<feature type="compositionally biased region" description="Basic and acidic residues" evidence="1">
    <location>
        <begin position="41"/>
        <end position="58"/>
    </location>
</feature>
<reference evidence="2 3" key="1">
    <citation type="journal article" date="2023" name="Microb. Genom.">
        <title>Mesoterricola silvestris gen. nov., sp. nov., Mesoterricola sediminis sp. nov., Geothrix oryzae sp. nov., Geothrix edaphica sp. nov., Geothrix rubra sp. nov., and Geothrix limicola sp. nov., six novel members of Acidobacteriota isolated from soils.</title>
        <authorList>
            <person name="Weisberg A.J."/>
            <person name="Pearce E."/>
            <person name="Kramer C.G."/>
            <person name="Chang J.H."/>
            <person name="Clarke C.R."/>
        </authorList>
    </citation>
    <scope>NUCLEOTIDE SEQUENCE [LARGE SCALE GENOMIC DNA]</scope>
    <source>
        <strain evidence="2 3">ID09-01A</strain>
    </source>
</reference>
<feature type="compositionally biased region" description="Polar residues" evidence="1">
    <location>
        <begin position="117"/>
        <end position="127"/>
    </location>
</feature>
<dbReference type="RefSeq" id="WP_319061866.1">
    <property type="nucleotide sequence ID" value="NZ_JARAYT010000002.1"/>
</dbReference>
<organism evidence="2 3">
    <name type="scientific">Streptomyces europaeiscabiei</name>
    <dbReference type="NCBI Taxonomy" id="146819"/>
    <lineage>
        <taxon>Bacteria</taxon>
        <taxon>Bacillati</taxon>
        <taxon>Actinomycetota</taxon>
        <taxon>Actinomycetes</taxon>
        <taxon>Kitasatosporales</taxon>
        <taxon>Streptomycetaceae</taxon>
        <taxon>Streptomyces</taxon>
    </lineage>
</organism>
<name>A0ABU4NDE5_9ACTN</name>
<dbReference type="Proteomes" id="UP001271274">
    <property type="component" value="Unassembled WGS sequence"/>
</dbReference>
<feature type="compositionally biased region" description="Basic and acidic residues" evidence="1">
    <location>
        <begin position="128"/>
        <end position="142"/>
    </location>
</feature>
<proteinExistence type="predicted"/>
<evidence type="ECO:0000256" key="1">
    <source>
        <dbReference type="SAM" id="MobiDB-lite"/>
    </source>
</evidence>
<evidence type="ECO:0000313" key="3">
    <source>
        <dbReference type="Proteomes" id="UP001271274"/>
    </source>
</evidence>
<feature type="region of interest" description="Disordered" evidence="1">
    <location>
        <begin position="1"/>
        <end position="58"/>
    </location>
</feature>
<evidence type="ECO:0000313" key="2">
    <source>
        <dbReference type="EMBL" id="MDX3699898.1"/>
    </source>
</evidence>
<sequence>MADDMAARLMAKMRGDSRPSPAQGRPVDPGAQMIMDGLRGGSERDARKAQAEHHNRNYAARREFERRVARRVRELAERHEGGQYPEEKAREQLRLEDLEAKRQADKRAVYDQMVTSNRAEYEGNSTENLRERTRAATTQRREKADAALVAALQAITGAHR</sequence>
<dbReference type="EMBL" id="JARAYU010000002">
    <property type="protein sequence ID" value="MDX3699898.1"/>
    <property type="molecule type" value="Genomic_DNA"/>
</dbReference>
<gene>
    <name evidence="2" type="ORF">PV662_09030</name>
</gene>
<protein>
    <submittedName>
        <fullName evidence="2">Uncharacterized protein</fullName>
    </submittedName>
</protein>
<accession>A0ABU4NDE5</accession>
<feature type="region of interest" description="Disordered" evidence="1">
    <location>
        <begin position="117"/>
        <end position="142"/>
    </location>
</feature>
<keyword evidence="3" id="KW-1185">Reference proteome</keyword>
<comment type="caution">
    <text evidence="2">The sequence shown here is derived from an EMBL/GenBank/DDBJ whole genome shotgun (WGS) entry which is preliminary data.</text>
</comment>